<dbReference type="Proteomes" id="UP001303760">
    <property type="component" value="Unassembled WGS sequence"/>
</dbReference>
<feature type="region of interest" description="Disordered" evidence="1">
    <location>
        <begin position="1"/>
        <end position="78"/>
    </location>
</feature>
<dbReference type="InterPro" id="IPR036265">
    <property type="entry name" value="HIT-like_sf"/>
</dbReference>
<feature type="domain" description="Myb-like" evidence="2">
    <location>
        <begin position="129"/>
        <end position="173"/>
    </location>
</feature>
<dbReference type="SUPFAM" id="SSF54197">
    <property type="entry name" value="HIT-like"/>
    <property type="match status" value="1"/>
</dbReference>
<evidence type="ECO:0000313" key="5">
    <source>
        <dbReference type="Proteomes" id="UP001303760"/>
    </source>
</evidence>
<feature type="compositionally biased region" description="Low complexity" evidence="1">
    <location>
        <begin position="44"/>
        <end position="56"/>
    </location>
</feature>
<evidence type="ECO:0000313" key="4">
    <source>
        <dbReference type="EMBL" id="KAK4235327.1"/>
    </source>
</evidence>
<dbReference type="GO" id="GO:0003877">
    <property type="term" value="F:ATP:ADP adenylyltransferase activity"/>
    <property type="evidence" value="ECO:0007669"/>
    <property type="project" value="InterPro"/>
</dbReference>
<proteinExistence type="predicted"/>
<feature type="compositionally biased region" description="Basic and acidic residues" evidence="1">
    <location>
        <begin position="306"/>
        <end position="320"/>
    </location>
</feature>
<feature type="compositionally biased region" description="Basic residues" evidence="1">
    <location>
        <begin position="1"/>
        <end position="10"/>
    </location>
</feature>
<reference evidence="4" key="1">
    <citation type="journal article" date="2023" name="Mol. Phylogenet. Evol.">
        <title>Genome-scale phylogeny and comparative genomics of the fungal order Sordariales.</title>
        <authorList>
            <person name="Hensen N."/>
            <person name="Bonometti L."/>
            <person name="Westerberg I."/>
            <person name="Brannstrom I.O."/>
            <person name="Guillou S."/>
            <person name="Cros-Aarteil S."/>
            <person name="Calhoun S."/>
            <person name="Haridas S."/>
            <person name="Kuo A."/>
            <person name="Mondo S."/>
            <person name="Pangilinan J."/>
            <person name="Riley R."/>
            <person name="LaButti K."/>
            <person name="Andreopoulos B."/>
            <person name="Lipzen A."/>
            <person name="Chen C."/>
            <person name="Yan M."/>
            <person name="Daum C."/>
            <person name="Ng V."/>
            <person name="Clum A."/>
            <person name="Steindorff A."/>
            <person name="Ohm R.A."/>
            <person name="Martin F."/>
            <person name="Silar P."/>
            <person name="Natvig D.O."/>
            <person name="Lalanne C."/>
            <person name="Gautier V."/>
            <person name="Ament-Velasquez S.L."/>
            <person name="Kruys A."/>
            <person name="Hutchinson M.I."/>
            <person name="Powell A.J."/>
            <person name="Barry K."/>
            <person name="Miller A.N."/>
            <person name="Grigoriev I.V."/>
            <person name="Debuchy R."/>
            <person name="Gladieux P."/>
            <person name="Hiltunen Thoren M."/>
            <person name="Johannesson H."/>
        </authorList>
    </citation>
    <scope>NUCLEOTIDE SEQUENCE</scope>
    <source>
        <strain evidence="4">CBS 532.94</strain>
    </source>
</reference>
<comment type="caution">
    <text evidence="4">The sequence shown here is derived from an EMBL/GenBank/DDBJ whole genome shotgun (WGS) entry which is preliminary data.</text>
</comment>
<dbReference type="InterPro" id="IPR009057">
    <property type="entry name" value="Homeodomain-like_sf"/>
</dbReference>
<dbReference type="InterPro" id="IPR043171">
    <property type="entry name" value="Ap4A_phos1/2-like"/>
</dbReference>
<evidence type="ECO:0000259" key="3">
    <source>
        <dbReference type="PROSITE" id="PS51294"/>
    </source>
</evidence>
<reference evidence="4" key="2">
    <citation type="submission" date="2023-05" db="EMBL/GenBank/DDBJ databases">
        <authorList>
            <consortium name="Lawrence Berkeley National Laboratory"/>
            <person name="Steindorff A."/>
            <person name="Hensen N."/>
            <person name="Bonometti L."/>
            <person name="Westerberg I."/>
            <person name="Brannstrom I.O."/>
            <person name="Guillou S."/>
            <person name="Cros-Aarteil S."/>
            <person name="Calhoun S."/>
            <person name="Haridas S."/>
            <person name="Kuo A."/>
            <person name="Mondo S."/>
            <person name="Pangilinan J."/>
            <person name="Riley R."/>
            <person name="Labutti K."/>
            <person name="Andreopoulos B."/>
            <person name="Lipzen A."/>
            <person name="Chen C."/>
            <person name="Yanf M."/>
            <person name="Daum C."/>
            <person name="Ng V."/>
            <person name="Clum A."/>
            <person name="Ohm R."/>
            <person name="Martin F."/>
            <person name="Silar P."/>
            <person name="Natvig D."/>
            <person name="Lalanne C."/>
            <person name="Gautier V."/>
            <person name="Ament-Velasquez S.L."/>
            <person name="Kruys A."/>
            <person name="Hutchinson M.I."/>
            <person name="Powell A.J."/>
            <person name="Barry K."/>
            <person name="Miller A.N."/>
            <person name="Grigoriev I.V."/>
            <person name="Debuchy R."/>
            <person name="Gladieux P."/>
            <person name="Thoren M.H."/>
            <person name="Johannesson H."/>
        </authorList>
    </citation>
    <scope>NUCLEOTIDE SEQUENCE</scope>
    <source>
        <strain evidence="4">CBS 532.94</strain>
    </source>
</reference>
<dbReference type="InterPro" id="IPR001005">
    <property type="entry name" value="SANT/Myb"/>
</dbReference>
<dbReference type="SMART" id="SM00717">
    <property type="entry name" value="SANT"/>
    <property type="match status" value="1"/>
</dbReference>
<dbReference type="InterPro" id="IPR009163">
    <property type="entry name" value="Ap4A_phos1/2"/>
</dbReference>
<name>A0AAN7C5X1_9PEZI</name>
<dbReference type="InterPro" id="IPR019200">
    <property type="entry name" value="ATP_adenylylTrfase_C"/>
</dbReference>
<dbReference type="PROSITE" id="PS50090">
    <property type="entry name" value="MYB_LIKE"/>
    <property type="match status" value="1"/>
</dbReference>
<organism evidence="4 5">
    <name type="scientific">Achaetomium macrosporum</name>
    <dbReference type="NCBI Taxonomy" id="79813"/>
    <lineage>
        <taxon>Eukaryota</taxon>
        <taxon>Fungi</taxon>
        <taxon>Dikarya</taxon>
        <taxon>Ascomycota</taxon>
        <taxon>Pezizomycotina</taxon>
        <taxon>Sordariomycetes</taxon>
        <taxon>Sordariomycetidae</taxon>
        <taxon>Sordariales</taxon>
        <taxon>Chaetomiaceae</taxon>
        <taxon>Achaetomium</taxon>
    </lineage>
</organism>
<accession>A0AAN7C5X1</accession>
<feature type="domain" description="HTH myb-type" evidence="3">
    <location>
        <begin position="127"/>
        <end position="177"/>
    </location>
</feature>
<dbReference type="Pfam" id="PF00249">
    <property type="entry name" value="Myb_DNA-binding"/>
    <property type="match status" value="1"/>
</dbReference>
<dbReference type="GO" id="GO:0009117">
    <property type="term" value="P:nucleotide metabolic process"/>
    <property type="evidence" value="ECO:0007669"/>
    <property type="project" value="InterPro"/>
</dbReference>
<dbReference type="EMBL" id="MU860277">
    <property type="protein sequence ID" value="KAK4235327.1"/>
    <property type="molecule type" value="Genomic_DNA"/>
</dbReference>
<dbReference type="Gene3D" id="3.30.428.70">
    <property type="match status" value="1"/>
</dbReference>
<dbReference type="InterPro" id="IPR017930">
    <property type="entry name" value="Myb_dom"/>
</dbReference>
<dbReference type="Pfam" id="PF19327">
    <property type="entry name" value="Ap4A_phos_N"/>
    <property type="match status" value="1"/>
</dbReference>
<dbReference type="InterPro" id="IPR045759">
    <property type="entry name" value="Ap4A_phos1/2_N"/>
</dbReference>
<dbReference type="GO" id="GO:0005524">
    <property type="term" value="F:ATP binding"/>
    <property type="evidence" value="ECO:0007669"/>
    <property type="project" value="InterPro"/>
</dbReference>
<dbReference type="SUPFAM" id="SSF46689">
    <property type="entry name" value="Homeodomain-like"/>
    <property type="match status" value="1"/>
</dbReference>
<sequence>MTRTRGPPRRPSRDTNVGQRSGGVSAGPRQHANATPENGVYGLTAAQQASTTSGTGPVRYPPPPGVSTLPPASNHSAPAASITAPIENLGIDDDDAPDDHDAAPAQVPYLVGDETATLAEYPYSIYNHGTWTAEEDKTLIQARSRGQNWAELQRTHFPTKTANACRKRYERLVERRGIYDYSGRRLEMVANEYMNMRKEIWSGLADRLGMKWDAVEALCMGVGLRSIQSNARSYTNRARRETRISRKTRESQAEAVSLDPLKESRLLAQFDSLVEQGLVVYHGDYRTVVASDNGFPFEFRILDSLKNKPQTPRDPEKRASPEQPPGCRPGSDINVSGYEVATLGSTHLLAVNKFPAARSHLLILTQDGFRRQHEALDLDDLTAARQVLASLESRHLLLFNCGIDSGCSRMHKHMHAFPAPDPEKFALWPDDANSEHVKPSFKFFMHRFSDGLPPPDALLGIYRGLVRRAERAAGYIAREGERAAVAHNVILDRSWLLVVPRRAAGWDGVDTNAAGMLGMVWVHSEEKMKLWLERGPANVLARLGIPADGN</sequence>
<dbReference type="PROSITE" id="PS51294">
    <property type="entry name" value="HTH_MYB"/>
    <property type="match status" value="1"/>
</dbReference>
<keyword evidence="5" id="KW-1185">Reference proteome</keyword>
<evidence type="ECO:0000259" key="2">
    <source>
        <dbReference type="PROSITE" id="PS50090"/>
    </source>
</evidence>
<dbReference type="AlphaFoldDB" id="A0AAN7C5X1"/>
<feature type="region of interest" description="Disordered" evidence="1">
    <location>
        <begin position="306"/>
        <end position="333"/>
    </location>
</feature>
<evidence type="ECO:0008006" key="6">
    <source>
        <dbReference type="Google" id="ProtNLM"/>
    </source>
</evidence>
<dbReference type="CDD" id="cd00167">
    <property type="entry name" value="SANT"/>
    <property type="match status" value="1"/>
</dbReference>
<dbReference type="PANTHER" id="PTHR38420">
    <property type="entry name" value="AP-4-A PHOSPHORYLASE II"/>
    <property type="match status" value="1"/>
</dbReference>
<dbReference type="Pfam" id="PF09830">
    <property type="entry name" value="ATP_transf"/>
    <property type="match status" value="1"/>
</dbReference>
<gene>
    <name evidence="4" type="ORF">C8A03DRAFT_17916</name>
</gene>
<protein>
    <recommendedName>
        <fullName evidence="6">Myb-like domain-containing protein</fullName>
    </recommendedName>
</protein>
<evidence type="ECO:0000256" key="1">
    <source>
        <dbReference type="SAM" id="MobiDB-lite"/>
    </source>
</evidence>
<dbReference type="Gene3D" id="1.10.10.60">
    <property type="entry name" value="Homeodomain-like"/>
    <property type="match status" value="1"/>
</dbReference>
<dbReference type="PANTHER" id="PTHR38420:SF1">
    <property type="entry name" value="PUTATIVE (AFU_ORTHOLOGUE AFUA_5G14690)-RELATED"/>
    <property type="match status" value="1"/>
</dbReference>